<evidence type="ECO:0000313" key="15">
    <source>
        <dbReference type="Proteomes" id="UP000007110"/>
    </source>
</evidence>
<dbReference type="SUPFAM" id="SSF52540">
    <property type="entry name" value="P-loop containing nucleoside triphosphate hydrolases"/>
    <property type="match status" value="17"/>
</dbReference>
<dbReference type="InterPro" id="IPR027417">
    <property type="entry name" value="P-loop_NTPase"/>
</dbReference>
<dbReference type="InterPro" id="IPR013783">
    <property type="entry name" value="Ig-like_fold"/>
</dbReference>
<keyword evidence="5" id="KW-0132">Cell division</keyword>
<dbReference type="Gene3D" id="2.60.40.10">
    <property type="entry name" value="Immunoglobulins"/>
    <property type="match status" value="1"/>
</dbReference>
<feature type="compositionally biased region" description="Acidic residues" evidence="12">
    <location>
        <begin position="559"/>
        <end position="568"/>
    </location>
</feature>
<evidence type="ECO:0000256" key="11">
    <source>
        <dbReference type="ARBA" id="ARBA00023306"/>
    </source>
</evidence>
<dbReference type="PANTHER" id="PTHR22706">
    <property type="entry name" value="ASSEMBLY FACTOR FOR SPINDLE MICROTUBULES"/>
    <property type="match status" value="1"/>
</dbReference>
<dbReference type="InterPro" id="IPR001715">
    <property type="entry name" value="CH_dom"/>
</dbReference>
<keyword evidence="4" id="KW-0597">Phosphoprotein</keyword>
<keyword evidence="9" id="KW-0175">Coiled coil</keyword>
<dbReference type="PROSITE" id="PS50096">
    <property type="entry name" value="IQ"/>
    <property type="match status" value="54"/>
</dbReference>
<feature type="region of interest" description="Disordered" evidence="12">
    <location>
        <begin position="484"/>
        <end position="726"/>
    </location>
</feature>
<dbReference type="PROSITE" id="PS50021">
    <property type="entry name" value="CH"/>
    <property type="match status" value="2"/>
</dbReference>
<dbReference type="CTD" id="259266"/>
<keyword evidence="7" id="KW-0498">Mitosis</keyword>
<reference evidence="15" key="1">
    <citation type="submission" date="2015-02" db="EMBL/GenBank/DDBJ databases">
        <title>Genome sequencing for Strongylocentrotus purpuratus.</title>
        <authorList>
            <person name="Murali S."/>
            <person name="Liu Y."/>
            <person name="Vee V."/>
            <person name="English A."/>
            <person name="Wang M."/>
            <person name="Skinner E."/>
            <person name="Han Y."/>
            <person name="Muzny D.M."/>
            <person name="Worley K.C."/>
            <person name="Gibbs R.A."/>
        </authorList>
    </citation>
    <scope>NUCLEOTIDE SEQUENCE</scope>
</reference>
<feature type="compositionally biased region" description="Basic and acidic residues" evidence="12">
    <location>
        <begin position="697"/>
        <end position="710"/>
    </location>
</feature>
<evidence type="ECO:0000256" key="10">
    <source>
        <dbReference type="ARBA" id="ARBA00023242"/>
    </source>
</evidence>
<dbReference type="InterPro" id="IPR000048">
    <property type="entry name" value="IQ_motif_EF-hand-BS"/>
</dbReference>
<evidence type="ECO:0000259" key="13">
    <source>
        <dbReference type="PROSITE" id="PS50021"/>
    </source>
</evidence>
<sequence length="3565" mass="409051">MDDSDAGRGTPVLHSDPWVQAHTPTVDPAPIMDRKKRRSWFCGPSTPVKATAPGDAKKKLLEERKEDEEVATLQITHFTKKVMLSFEDVRLGSTKVMTLRLENPHDYPQEVELEKFPFQKGFSVAETVWEIEGNQSLDVPVSWTPSEEKNVRELVTFKSEGAFRLQLIILGTVKVPKKKKNINRRSTFTARKGQAIQSRRSVAVAGNPRRETFVQKKSPRSQPYPDVGKENRIPSVGNKFDTPGTRKARARSVGTVLEKILTPRKVLPQGGETERVMVGDKVCTFSPQLTAKAMMEIAGESPFADGKIKTEPRKETLVLCDGMSPLLASTGSQNLLKAALEKKAKPLQGLSKEQTSTVIKSSSPASRLSDDENGLEPLELAFLVPDEAEISKIFATPASSVFEPLAHSVGARLSSTRIDDSVYTAPATVPAPFFLTEEEKSPEKSPSSIEDDSLEDVKPQVKEILDDVTQAQEDDLRLTDDFQDFDKEQEVEKGEPGHEDVREELVIEETNPEDPTKSGDTTFYSDLEPSQLMIPSDTVDDADESVKFDELPEPSTEQESLDTPDETEVQLAPSPVSEPVQKVQSWRISLGGSGPSTSPKEAPIVQKSKSKQEASSWRVSLGSSKRSPGARPTAQKRPISRTSSRTTSSAPSSKPAPSSKANEDFTIHKSAVTGRLNDRKRLSDPITDPALRKKSRPSPEHKVSTRETLRSKVAAANKSGTSLSTSRQINRTVALRKAAATGKAVPVKAPATSKVKGRPKAPKAVRGVPMAKLQLIKPSRSALPRHPLPFAAKNIFYDERWMEKQDRAFTCWLNYVLTPDIDTPKDPNKNVKIDAHLLCLEGASKVGPAPSREDISLRAYTARRRLNRLRRGACMVFQSEPVIRVMQKLEAEVEKGRIVVRSDKMLHADLGIKQELLNLILCYNPLWLRIGLETTYGELLPIQDNSDVYGMSRFVVTRLLGNPDIAAAHAHPTVPNLFGPGYQAALAQFTLKKFLMLVFFLDRAKLTRLIDHDPCLFCKDAQVKSSRDVLLEFSRRYLKGEGDITRHLSFLGYSVTHVQRPLDEFDFAVNKLSVDLRCGVRLARVVELLTQNWTLSRELRVPAISRLQKIHNVESAFKMLKERGINVEGGGLNERVIVDGHREKTLELLWRIIFHYQVGVMLNDEHIREEIAFLTKNRKLKEKISALKEGGNQGPSHPSLDGPHLYFKSPQLMLLMDWCKAVCSFYDLQIENFTVSFCDGRALCLLIHHYHPSLLPYERINQDTTLMQFQREEREDDLNSSCNSFDGTWSHTFSPSTGKETDQEKLLANERMNFKLLYEKVNELGGVPMMVRSADMSNTIPDEKVVITYVSYLCARLLDLRQETRAARTIQLAWRAHHLRKEQKMRLVREKAASKIQSALRAFLLKRRGERIGGAVLTIQTAIRGFLAKQTAKRLRQELAIRKQAQAATVIQAAVKGFLLRRDVSRQHRAATIIQSAIRGHVTRSRVVRMQHAASMIQGWYRSQQGMRTARERFVELRRASVRVQAMWRGILVRRMIEQMKAARTIQSVWRGYHARQMYLRQQSATIILQTHYRRHCAVEGFRKLRGTVIKMQALYRSKVKGEAQRAKYCALRDAAVVMQKVYRGRLGRRDVRRIRSAVTIQAAFRGHQQRASYMRLKNSAVRIQAHVKGVQSRRRYTQLRQAAVVLQTRYRGVLLGRKVCRDYNVTRGATITIQSAVRCYQERQRFIQTKQNIITLQSAVRRYLAQKNYRQLQQATKVMQTRYRAVLLGRRVYREYNISRGAAITIQSAARCFQERRRFIQTKQNVIILQSAIRGYLALKNYRQVRQAAVVMQTRYRAVLLGRQVCRKYNIQRGAAITIQSGARCYQERQRFIQTKRNIVVLQSAVRGYLAQKNYRQIRQAAVVLQTRYREVLLGRRLRSDYCIAKGAAITLQATWKGYLARTEFLQKKSAAIKLQSAVRCRLSRQRYMKLQEATVILQRRFRAVLQTKQAILDYCYTRGAIITLQAAFRGYLQKREYQRTRAAVITLQSSTRCYLARKDFTQKRSATILLQRRFRALVTGRQLHADYRCLRAAAITMQASFRCHVQRTWYLKQRSAVVAVQAEVRKRLARRQYLQLRSAAIVLQTRFRARMLMLQLTQDYKAKRSSVILFQALYRGQVQRKIFLRQKSAAVIIQARTRGYLQHRSYMRVQQAVRTLQTRFRASMMGRACLEEYYLARGRIITIQALYRGYAARKMLNAQQAAAVTIQANFKCLIARKRYSSLKQAVSVLQTRLRAHILARKTRESFQKTKAGIIAIQSLYRGYAQRKELSRQHQAATLVQSSFKRFIARSRYLQLQQATLVLQTRYRSLQLGRAVCRDYNIKRRAAITLQAAYRGCSQRQVLAKQRRAAVLIQAAVRAHQKRRLYVSLRNAAMVVQKRFRAQLLSKRICMKYNIMRGAAITLQAAYRGHLQRKALARQYLAATLIQATFRGFVTKRWYSSVCKAVVVLQTRYRAHKLAQAVQKEYQIMRVAAITLQAAYRGHYQRKVLTLQHSSATKIQALFRGFVRRKRYLQVCHAARVLQKHFRALRLGKEVQQEYYMMVGAIVTVQAAFRGLVARRALHRHHEMATKIQACFRGYVQRIQYQKIANAALVLQRRFRALRLGQRTRGDYVFQRSSAIKIQAFYRCQRERKAFVTKKQSAVRIQAMIRGYLGFVHAKRFRQERTVAATAIQKQWRANALRDQQVRCYNIQRGAAITIQAAARTFLVRQSIQKQHRAATRIQCFYRCHRAVKSYKKTLDAIHVLQDQWRAHLLAKKFQEEYANLKKATITVQAVYRGLCIRRRIALEHAAATKIEATVRQFIARKRYLSLKKAAVVLQRRFRASKSCQVETLKYHITRGACITLQAAVRGFLTRKALKNSNRAATIIQSAYRSFRQQQKYNQERMVIILLQTRIRAYLVGKKVCRDYSAMKSAAVVVQSVYRGLMARRLAAKHRAARSIQSMFRMHLSRQMYLKQRSSAIKIQAICRMYLAKRFYKKVYSAVCVLQKHTRGYLEAKKTRRDYLQKKSSAIIIQSHFRRCIAERRYSKHRQAAICVQSHYRQMVQRRRYQTIRGAALVIQRRYRATILARVTQKEYHMARGAAITLQAVFRGYMQCCRYRNMRCHVVKMQARARGAMARRCFANMVREKEAAMCIQRHVRGYQTRKHLKAQRQARLKTLQAFADRTKAHLSVIRLQRAFRNFRLRMAFKQKMDAITTLQNWMRAKLLRLRFQKLRAAALVLQRAAKRYLVRKNVAATRLQSVARVWLAKRRVQKMHSAALRMQALWRGHRVRCSIKSKKVSAARARCQRANRNVTEEKKLCNRTATALDYLLHYRSMHRILETLISLEVVSRLSAICCQRLVEAGAVPVLYALVRGCNRSVPCMEMIEIIVKILLNITKHDSTQHAVLDAEEAVITLLDLLQIYREKNALIFCKTCVILGKLLQDATEAQIILSCPKTKEKIASLHKLTSRKHTMDERRTKTKKLNASSSFLSQTFNTSSIAAASFAAGTPRKRRKVLALAGAEWNIEDPMRAIDFLKLMADRV</sequence>
<feature type="region of interest" description="Disordered" evidence="12">
    <location>
        <begin position="433"/>
        <end position="460"/>
    </location>
</feature>
<accession>A0A7M7RFK1</accession>
<feature type="region of interest" description="Disordered" evidence="12">
    <location>
        <begin position="347"/>
        <end position="372"/>
    </location>
</feature>
<evidence type="ECO:0000256" key="4">
    <source>
        <dbReference type="ARBA" id="ARBA00022553"/>
    </source>
</evidence>
<dbReference type="Pfam" id="PF00612">
    <property type="entry name" value="IQ"/>
    <property type="match status" value="43"/>
</dbReference>
<dbReference type="PANTHER" id="PTHR22706:SF1">
    <property type="entry name" value="ASSEMBLY FACTOR FOR SPINDLE MICROTUBULES"/>
    <property type="match status" value="1"/>
</dbReference>
<feature type="compositionally biased region" description="Low complexity" evidence="12">
    <location>
        <begin position="636"/>
        <end position="660"/>
    </location>
</feature>
<dbReference type="CDD" id="cd23767">
    <property type="entry name" value="IQCD"/>
    <property type="match status" value="1"/>
</dbReference>
<feature type="region of interest" description="Disordered" evidence="12">
    <location>
        <begin position="1"/>
        <end position="33"/>
    </location>
</feature>
<keyword evidence="11" id="KW-0131">Cell cycle</keyword>
<evidence type="ECO:0000256" key="6">
    <source>
        <dbReference type="ARBA" id="ARBA00022737"/>
    </source>
</evidence>
<keyword evidence="15" id="KW-1185">Reference proteome</keyword>
<proteinExistence type="predicted"/>
<dbReference type="OrthoDB" id="2148418at2759"/>
<dbReference type="SMART" id="SM00015">
    <property type="entry name" value="IQ"/>
    <property type="match status" value="71"/>
</dbReference>
<dbReference type="GeneID" id="582892"/>
<evidence type="ECO:0000256" key="1">
    <source>
        <dbReference type="ARBA" id="ARBA00004123"/>
    </source>
</evidence>
<dbReference type="CDD" id="cd21223">
    <property type="entry name" value="CH_ASPM_rpt1"/>
    <property type="match status" value="1"/>
</dbReference>
<dbReference type="GO" id="GO:0051301">
    <property type="term" value="P:cell division"/>
    <property type="evidence" value="ECO:0007669"/>
    <property type="project" value="UniProtKB-KW"/>
</dbReference>
<feature type="compositionally biased region" description="Basic and acidic residues" evidence="12">
    <location>
        <begin position="484"/>
        <end position="505"/>
    </location>
</feature>
<organism evidence="14 15">
    <name type="scientific">Strongylocentrotus purpuratus</name>
    <name type="common">Purple sea urchin</name>
    <dbReference type="NCBI Taxonomy" id="7668"/>
    <lineage>
        <taxon>Eukaryota</taxon>
        <taxon>Metazoa</taxon>
        <taxon>Echinodermata</taxon>
        <taxon>Eleutherozoa</taxon>
        <taxon>Echinozoa</taxon>
        <taxon>Echinoidea</taxon>
        <taxon>Euechinoidea</taxon>
        <taxon>Echinacea</taxon>
        <taxon>Camarodonta</taxon>
        <taxon>Echinidea</taxon>
        <taxon>Strongylocentrotidae</taxon>
        <taxon>Strongylocentrotus</taxon>
    </lineage>
</organism>
<name>A0A7M7RFK1_STRPU</name>
<reference evidence="14" key="2">
    <citation type="submission" date="2021-01" db="UniProtKB">
        <authorList>
            <consortium name="EnsemblMetazoa"/>
        </authorList>
    </citation>
    <scope>IDENTIFICATION</scope>
</reference>
<keyword evidence="3" id="KW-0963">Cytoplasm</keyword>
<evidence type="ECO:0000256" key="2">
    <source>
        <dbReference type="ARBA" id="ARBA00004496"/>
    </source>
</evidence>
<dbReference type="GO" id="GO:0007051">
    <property type="term" value="P:spindle organization"/>
    <property type="evidence" value="ECO:0007669"/>
    <property type="project" value="UniProtKB-ARBA"/>
</dbReference>
<dbReference type="KEGG" id="spu:582892"/>
<evidence type="ECO:0000256" key="3">
    <source>
        <dbReference type="ARBA" id="ARBA00022490"/>
    </source>
</evidence>
<dbReference type="SUPFAM" id="SSF48371">
    <property type="entry name" value="ARM repeat"/>
    <property type="match status" value="1"/>
</dbReference>
<dbReference type="InterPro" id="IPR016024">
    <property type="entry name" value="ARM-type_fold"/>
</dbReference>
<feature type="compositionally biased region" description="Polar residues" evidence="12">
    <location>
        <begin position="351"/>
        <end position="366"/>
    </location>
</feature>
<evidence type="ECO:0000256" key="9">
    <source>
        <dbReference type="ARBA" id="ARBA00023054"/>
    </source>
</evidence>
<evidence type="ECO:0000256" key="8">
    <source>
        <dbReference type="ARBA" id="ARBA00022860"/>
    </source>
</evidence>
<dbReference type="InterPro" id="IPR036872">
    <property type="entry name" value="CH_dom_sf"/>
</dbReference>
<dbReference type="Gene3D" id="1.10.418.10">
    <property type="entry name" value="Calponin-like domain"/>
    <property type="match status" value="2"/>
</dbReference>
<dbReference type="RefSeq" id="XP_787918.4">
    <property type="nucleotide sequence ID" value="XM_782825.5"/>
</dbReference>
<dbReference type="InterPro" id="IPR011989">
    <property type="entry name" value="ARM-like"/>
</dbReference>
<dbReference type="EnsemblMetazoa" id="XM_782825">
    <property type="protein sequence ID" value="XP_787918"/>
    <property type="gene ID" value="LOC582892"/>
</dbReference>
<dbReference type="InterPro" id="IPR031549">
    <property type="entry name" value="ASH"/>
</dbReference>
<dbReference type="Pfam" id="PF00307">
    <property type="entry name" value="CH"/>
    <property type="match status" value="1"/>
</dbReference>
<feature type="domain" description="Calponin-homology (CH)" evidence="13">
    <location>
        <begin position="1024"/>
        <end position="1157"/>
    </location>
</feature>
<evidence type="ECO:0000313" key="14">
    <source>
        <dbReference type="EnsemblMetazoa" id="XP_787918"/>
    </source>
</evidence>
<keyword evidence="6" id="KW-0677">Repeat</keyword>
<feature type="compositionally biased region" description="Polar residues" evidence="12">
    <location>
        <begin position="613"/>
        <end position="626"/>
    </location>
</feature>
<dbReference type="Proteomes" id="UP000007110">
    <property type="component" value="Unassembled WGS sequence"/>
</dbReference>
<dbReference type="SUPFAM" id="SSF47576">
    <property type="entry name" value="Calponin-homology domain, CH-domain"/>
    <property type="match status" value="1"/>
</dbReference>
<evidence type="ECO:0000256" key="7">
    <source>
        <dbReference type="ARBA" id="ARBA00022776"/>
    </source>
</evidence>
<dbReference type="Pfam" id="PF15780">
    <property type="entry name" value="ASH"/>
    <property type="match status" value="1"/>
</dbReference>
<comment type="subcellular location">
    <subcellularLocation>
        <location evidence="2">Cytoplasm</location>
    </subcellularLocation>
    <subcellularLocation>
        <location evidence="1">Nucleus</location>
    </subcellularLocation>
</comment>
<dbReference type="InParanoid" id="A0A7M7RFK1"/>
<dbReference type="Gene3D" id="1.25.10.10">
    <property type="entry name" value="Leucine-rich Repeat Variant"/>
    <property type="match status" value="1"/>
</dbReference>
<dbReference type="GO" id="GO:0005634">
    <property type="term" value="C:nucleus"/>
    <property type="evidence" value="ECO:0007669"/>
    <property type="project" value="UniProtKB-SubCell"/>
</dbReference>
<protein>
    <recommendedName>
        <fullName evidence="13">Calponin-homology (CH) domain-containing protein</fullName>
    </recommendedName>
</protein>
<dbReference type="CDD" id="cd21224">
    <property type="entry name" value="CH_ASPM_rpt2"/>
    <property type="match status" value="1"/>
</dbReference>
<keyword evidence="10" id="KW-0539">Nucleus</keyword>
<dbReference type="GO" id="GO:0005516">
    <property type="term" value="F:calmodulin binding"/>
    <property type="evidence" value="ECO:0007669"/>
    <property type="project" value="UniProtKB-KW"/>
</dbReference>
<dbReference type="FunFam" id="1.10.418.10:FF:000051">
    <property type="entry name" value="Abnormal spindle-like microcephaly-associated protein homolog"/>
    <property type="match status" value="1"/>
</dbReference>
<dbReference type="GO" id="GO:0000922">
    <property type="term" value="C:spindle pole"/>
    <property type="evidence" value="ECO:0007669"/>
    <property type="project" value="UniProtKB-ARBA"/>
</dbReference>
<dbReference type="OMA" id="QSHWRAT"/>
<evidence type="ECO:0000256" key="12">
    <source>
        <dbReference type="SAM" id="MobiDB-lite"/>
    </source>
</evidence>
<evidence type="ECO:0000256" key="5">
    <source>
        <dbReference type="ARBA" id="ARBA00022618"/>
    </source>
</evidence>
<feature type="domain" description="Calponin-homology (CH)" evidence="13">
    <location>
        <begin position="1209"/>
        <end position="1358"/>
    </location>
</feature>
<feature type="region of interest" description="Disordered" evidence="12">
    <location>
        <begin position="212"/>
        <end position="249"/>
    </location>
</feature>
<dbReference type="Gene3D" id="1.20.5.190">
    <property type="match status" value="35"/>
</dbReference>
<dbReference type="GO" id="GO:0005737">
    <property type="term" value="C:cytoplasm"/>
    <property type="evidence" value="ECO:0007669"/>
    <property type="project" value="UniProtKB-SubCell"/>
</dbReference>
<dbReference type="InterPro" id="IPR051185">
    <property type="entry name" value="ASPM"/>
</dbReference>
<keyword evidence="8" id="KW-0112">Calmodulin-binding</keyword>